<keyword evidence="4" id="KW-1003">Cell membrane</keyword>
<dbReference type="KEGG" id="slom:PXH66_14660"/>
<keyword evidence="5 8" id="KW-0812">Transmembrane</keyword>
<dbReference type="PANTHER" id="PTHR30294">
    <property type="entry name" value="MEMBRANE COMPONENT OF ABC TRANSPORTER YHHJ-RELATED"/>
    <property type="match status" value="1"/>
</dbReference>
<comment type="subcellular location">
    <subcellularLocation>
        <location evidence="1">Cell membrane</location>
        <topology evidence="1">Multi-pass membrane protein</topology>
    </subcellularLocation>
</comment>
<evidence type="ECO:0000256" key="8">
    <source>
        <dbReference type="SAM" id="Phobius"/>
    </source>
</evidence>
<feature type="domain" description="ABC transmembrane type-2" evidence="9">
    <location>
        <begin position="222"/>
        <end position="448"/>
    </location>
</feature>
<dbReference type="GO" id="GO:0140359">
    <property type="term" value="F:ABC-type transporter activity"/>
    <property type="evidence" value="ECO:0007669"/>
    <property type="project" value="InterPro"/>
</dbReference>
<reference evidence="10" key="1">
    <citation type="submission" date="2023-03" db="EMBL/GenBank/DDBJ databases">
        <title>Lomoglobus Profundus gen. nov., sp. nov., a novel member of the phylum Verrucomicrobia, isolated from deep-marine sediment of South China Sea.</title>
        <authorList>
            <person name="Ahmad T."/>
            <person name="Ishaq S.E."/>
            <person name="Wang F."/>
        </authorList>
    </citation>
    <scope>NUCLEOTIDE SEQUENCE</scope>
    <source>
        <strain evidence="10">LMO-M01</strain>
    </source>
</reference>
<dbReference type="RefSeq" id="WP_330929783.1">
    <property type="nucleotide sequence ID" value="NZ_CP119075.1"/>
</dbReference>
<feature type="transmembrane region" description="Helical" evidence="8">
    <location>
        <begin position="21"/>
        <end position="40"/>
    </location>
</feature>
<evidence type="ECO:0000256" key="6">
    <source>
        <dbReference type="ARBA" id="ARBA00022989"/>
    </source>
</evidence>
<feature type="transmembrane region" description="Helical" evidence="8">
    <location>
        <begin position="335"/>
        <end position="357"/>
    </location>
</feature>
<feature type="transmembrane region" description="Helical" evidence="8">
    <location>
        <begin position="259"/>
        <end position="279"/>
    </location>
</feature>
<dbReference type="AlphaFoldDB" id="A0AAF0CMU9"/>
<accession>A0AAF0CMU9</accession>
<protein>
    <submittedName>
        <fullName evidence="10">ABC transporter permease</fullName>
    </submittedName>
</protein>
<dbReference type="Proteomes" id="UP001218638">
    <property type="component" value="Chromosome"/>
</dbReference>
<evidence type="ECO:0000313" key="11">
    <source>
        <dbReference type="Proteomes" id="UP001218638"/>
    </source>
</evidence>
<feature type="transmembrane region" description="Helical" evidence="8">
    <location>
        <begin position="364"/>
        <end position="385"/>
    </location>
</feature>
<dbReference type="InterPro" id="IPR047817">
    <property type="entry name" value="ABC2_TM_bact-type"/>
</dbReference>
<dbReference type="PANTHER" id="PTHR30294:SF38">
    <property type="entry name" value="TRANSPORT PERMEASE PROTEIN"/>
    <property type="match status" value="1"/>
</dbReference>
<evidence type="ECO:0000313" key="10">
    <source>
        <dbReference type="EMBL" id="WED63575.1"/>
    </source>
</evidence>
<dbReference type="PROSITE" id="PS51012">
    <property type="entry name" value="ABC_TM2"/>
    <property type="match status" value="1"/>
</dbReference>
<comment type="similarity">
    <text evidence="2">Belongs to the ABC-2 integral membrane protein family.</text>
</comment>
<evidence type="ECO:0000256" key="7">
    <source>
        <dbReference type="ARBA" id="ARBA00023136"/>
    </source>
</evidence>
<gene>
    <name evidence="10" type="ORF">PXH66_14660</name>
</gene>
<dbReference type="GO" id="GO:0005886">
    <property type="term" value="C:plasma membrane"/>
    <property type="evidence" value="ECO:0007669"/>
    <property type="project" value="UniProtKB-SubCell"/>
</dbReference>
<name>A0AAF0CMU9_9BACT</name>
<dbReference type="InterPro" id="IPR051449">
    <property type="entry name" value="ABC-2_transporter_component"/>
</dbReference>
<evidence type="ECO:0000256" key="1">
    <source>
        <dbReference type="ARBA" id="ARBA00004651"/>
    </source>
</evidence>
<evidence type="ECO:0000256" key="3">
    <source>
        <dbReference type="ARBA" id="ARBA00022448"/>
    </source>
</evidence>
<evidence type="ECO:0000256" key="4">
    <source>
        <dbReference type="ARBA" id="ARBA00022475"/>
    </source>
</evidence>
<evidence type="ECO:0000256" key="2">
    <source>
        <dbReference type="ARBA" id="ARBA00007783"/>
    </source>
</evidence>
<sequence>MSVVLTLLRKDIRLFLRNKTAFALTFIVPLVLVYIFGQVFGVSRSGSGPSGVPIAVVKQTDAPVADAIIAGLQAESAFKVLTQSVAADGSKSPLTEARVRKLIDDNQLRFALVFPPDTISDETFGLKLKFLNNPRNDIETQTVNGLLQKVIFTSAPQALMDGMRKRAVSYIGTAETDKFYDGMASTIAESFGLDVAEVRADMEAGVMDFGPTTDTNADGESESDAPTTAAADFISEIIKIENEQLAGADVKSPGATRVVGGWAIMFLLFSVSGASTSLFEEKQAGIFQRLLASPVRRSHVLWSKYLFNVLMGIVQLSVLFLAGQILFGIETTSHIPGLLTVALVASIACTAFGMLLAAISSSPAAASGLATFLILTMSAIGGAWFPTSLMPDFIQSISKLTLVYWSMEGFLAVLWAQKSIIEILPILGILLGIAAVVNVFSVWRFNKGDLFD</sequence>
<evidence type="ECO:0000256" key="5">
    <source>
        <dbReference type="ARBA" id="ARBA00022692"/>
    </source>
</evidence>
<feature type="transmembrane region" description="Helical" evidence="8">
    <location>
        <begin position="305"/>
        <end position="329"/>
    </location>
</feature>
<organism evidence="10 11">
    <name type="scientific">Synoicihabitans lomoniglobus</name>
    <dbReference type="NCBI Taxonomy" id="2909285"/>
    <lineage>
        <taxon>Bacteria</taxon>
        <taxon>Pseudomonadati</taxon>
        <taxon>Verrucomicrobiota</taxon>
        <taxon>Opitutia</taxon>
        <taxon>Opitutales</taxon>
        <taxon>Opitutaceae</taxon>
        <taxon>Synoicihabitans</taxon>
    </lineage>
</organism>
<keyword evidence="6 8" id="KW-1133">Transmembrane helix</keyword>
<proteinExistence type="inferred from homology"/>
<keyword evidence="3" id="KW-0813">Transport</keyword>
<keyword evidence="7 8" id="KW-0472">Membrane</keyword>
<dbReference type="Pfam" id="PF12698">
    <property type="entry name" value="ABC2_membrane_3"/>
    <property type="match status" value="1"/>
</dbReference>
<dbReference type="InterPro" id="IPR013525">
    <property type="entry name" value="ABC2_TM"/>
</dbReference>
<dbReference type="EMBL" id="CP119075">
    <property type="protein sequence ID" value="WED63575.1"/>
    <property type="molecule type" value="Genomic_DNA"/>
</dbReference>
<feature type="transmembrane region" description="Helical" evidence="8">
    <location>
        <begin position="423"/>
        <end position="443"/>
    </location>
</feature>
<evidence type="ECO:0000259" key="9">
    <source>
        <dbReference type="PROSITE" id="PS51012"/>
    </source>
</evidence>
<keyword evidence="11" id="KW-1185">Reference proteome</keyword>